<feature type="domain" description="Enoyl reductase (ER)" evidence="2">
    <location>
        <begin position="23"/>
        <end position="333"/>
    </location>
</feature>
<dbReference type="SMART" id="SM00829">
    <property type="entry name" value="PKS_ER"/>
    <property type="match status" value="1"/>
</dbReference>
<dbReference type="Gene3D" id="3.40.50.720">
    <property type="entry name" value="NAD(P)-binding Rossmann-like Domain"/>
    <property type="match status" value="1"/>
</dbReference>
<dbReference type="PANTHER" id="PTHR43677">
    <property type="entry name" value="SHORT-CHAIN DEHYDROGENASE/REDUCTASE"/>
    <property type="match status" value="1"/>
</dbReference>
<proteinExistence type="predicted"/>
<evidence type="ECO:0000256" key="1">
    <source>
        <dbReference type="SAM" id="MobiDB-lite"/>
    </source>
</evidence>
<evidence type="ECO:0000313" key="3">
    <source>
        <dbReference type="EMBL" id="QDQ96240.1"/>
    </source>
</evidence>
<dbReference type="OrthoDB" id="4190732at2"/>
<accession>A0A516WZN9</accession>
<dbReference type="InterPro" id="IPR051397">
    <property type="entry name" value="Zn-ADH-like_protein"/>
</dbReference>
<dbReference type="InterPro" id="IPR013154">
    <property type="entry name" value="ADH-like_N"/>
</dbReference>
<dbReference type="SUPFAM" id="SSF51735">
    <property type="entry name" value="NAD(P)-binding Rossmann-fold domains"/>
    <property type="match status" value="1"/>
</dbReference>
<dbReference type="Pfam" id="PF08240">
    <property type="entry name" value="ADH_N"/>
    <property type="match status" value="1"/>
</dbReference>
<dbReference type="AlphaFoldDB" id="A0A516WZN9"/>
<dbReference type="InterPro" id="IPR013149">
    <property type="entry name" value="ADH-like_C"/>
</dbReference>
<evidence type="ECO:0000313" key="4">
    <source>
        <dbReference type="Proteomes" id="UP000317344"/>
    </source>
</evidence>
<dbReference type="InterPro" id="IPR011032">
    <property type="entry name" value="GroES-like_sf"/>
</dbReference>
<dbReference type="Gene3D" id="3.90.180.10">
    <property type="entry name" value="Medium-chain alcohol dehydrogenases, catalytic domain"/>
    <property type="match status" value="1"/>
</dbReference>
<dbReference type="Pfam" id="PF00107">
    <property type="entry name" value="ADH_zinc_N"/>
    <property type="match status" value="1"/>
</dbReference>
<evidence type="ECO:0000259" key="2">
    <source>
        <dbReference type="SMART" id="SM00829"/>
    </source>
</evidence>
<dbReference type="SUPFAM" id="SSF50129">
    <property type="entry name" value="GroES-like"/>
    <property type="match status" value="1"/>
</dbReference>
<dbReference type="EMBL" id="CP041765">
    <property type="protein sequence ID" value="QDQ96240.1"/>
    <property type="molecule type" value="Genomic_DNA"/>
</dbReference>
<feature type="region of interest" description="Disordered" evidence="1">
    <location>
        <begin position="1"/>
        <end position="20"/>
    </location>
</feature>
<dbReference type="InterPro" id="IPR020843">
    <property type="entry name" value="ER"/>
</dbReference>
<dbReference type="KEGG" id="toy:FO059_01385"/>
<dbReference type="InterPro" id="IPR036291">
    <property type="entry name" value="NAD(P)-bd_dom_sf"/>
</dbReference>
<organism evidence="3 4">
    <name type="scientific">Tomitella fengzijianii</name>
    <dbReference type="NCBI Taxonomy" id="2597660"/>
    <lineage>
        <taxon>Bacteria</taxon>
        <taxon>Bacillati</taxon>
        <taxon>Actinomycetota</taxon>
        <taxon>Actinomycetes</taxon>
        <taxon>Mycobacteriales</taxon>
        <taxon>Tomitella</taxon>
    </lineage>
</organism>
<dbReference type="PANTHER" id="PTHR43677:SF4">
    <property type="entry name" value="QUINONE OXIDOREDUCTASE-LIKE PROTEIN 2"/>
    <property type="match status" value="1"/>
</dbReference>
<gene>
    <name evidence="3" type="ORF">FO059_01385</name>
</gene>
<protein>
    <submittedName>
        <fullName evidence="3">NADPH:quinone oxidoreductase family protein</fullName>
    </submittedName>
</protein>
<dbReference type="GO" id="GO:0016491">
    <property type="term" value="F:oxidoreductase activity"/>
    <property type="evidence" value="ECO:0007669"/>
    <property type="project" value="InterPro"/>
</dbReference>
<dbReference type="CDD" id="cd08241">
    <property type="entry name" value="QOR1"/>
    <property type="match status" value="1"/>
</dbReference>
<reference evidence="3 4" key="1">
    <citation type="submission" date="2019-07" db="EMBL/GenBank/DDBJ databases">
        <title>Tomitella cavernea sp. nov., an actinomycete isolated from soil.</title>
        <authorList>
            <person name="Cheng J."/>
        </authorList>
    </citation>
    <scope>NUCLEOTIDE SEQUENCE [LARGE SCALE GENOMIC DNA]</scope>
    <source>
        <strain evidence="3 4">HY188</strain>
    </source>
</reference>
<sequence length="336" mass="35272">MGDVRRARCGGAPMKAQQVHELGGPEALRSTEIPDPEPGPGQVVIDVRAAGVNFPDVLLAAGKYQTRPELPFTPGSEVAGEVTRVGAGVQGLEPGTRVAAFCGMGGYAEQAAVDAWRVFPIPDAMPYTDAAGFSVTYGTSYHGLVDKAGLVEGERLLVLGAAGGVGLTAVEIGRALGAEVIAAASTTEKLETCRSRGAAELIDYGAGDLREGLATTGGKVDVVYDPVGGDLAQTAVRSLRWGGRYLTVGYASGDIPKVGMNRLLITSGALHGVLWGEWAKRNPERNAANMRRLLDWYAEGRLVPHIDRTVAFHDASAALDVVMTRRAVGKVILIRD</sequence>
<keyword evidence="4" id="KW-1185">Reference proteome</keyword>
<name>A0A516WZN9_9ACTN</name>
<dbReference type="Proteomes" id="UP000317344">
    <property type="component" value="Chromosome"/>
</dbReference>
<reference evidence="3 4" key="2">
    <citation type="submission" date="2019-07" db="EMBL/GenBank/DDBJ databases">
        <authorList>
            <person name="Huang Y."/>
        </authorList>
    </citation>
    <scope>NUCLEOTIDE SEQUENCE [LARGE SCALE GENOMIC DNA]</scope>
    <source>
        <strain evidence="3 4">HY188</strain>
    </source>
</reference>